<dbReference type="InterPro" id="IPR037401">
    <property type="entry name" value="SnoaL-like"/>
</dbReference>
<dbReference type="OrthoDB" id="7204227at2"/>
<feature type="chain" id="PRO_5009132228" evidence="1">
    <location>
        <begin position="22"/>
        <end position="156"/>
    </location>
</feature>
<accession>A0A1E3LZJ5</accession>
<comment type="caution">
    <text evidence="3">The sequence shown here is derived from an EMBL/GenBank/DDBJ whole genome shotgun (WGS) entry which is preliminary data.</text>
</comment>
<dbReference type="RefSeq" id="WP_004212962.1">
    <property type="nucleotide sequence ID" value="NZ_MDDS01000007.1"/>
</dbReference>
<dbReference type="InterPro" id="IPR032710">
    <property type="entry name" value="NTF2-like_dom_sf"/>
</dbReference>
<dbReference type="EMBL" id="MDDS01000007">
    <property type="protein sequence ID" value="ODP39191.1"/>
    <property type="molecule type" value="Genomic_DNA"/>
</dbReference>
<name>A0A1E3LZJ5_9SPHN</name>
<evidence type="ECO:0000256" key="1">
    <source>
        <dbReference type="SAM" id="SignalP"/>
    </source>
</evidence>
<dbReference type="Gene3D" id="3.10.450.50">
    <property type="match status" value="1"/>
</dbReference>
<dbReference type="GeneID" id="44135471"/>
<sequence length="156" mass="17267">MNTGVKTIMLMSIAVPVVAWAQPVARDADTRAVEAVLSRYKNAIEKLDVAGTEKLFTIDARVFETGSPEGTYATYLAHHLGPELRQFKSFRFSDYKVDVRFEGSVALATETYRYRIEPRTGEAAERLGVATSVLKKVNGGWKIVSMHNSARKPKGS</sequence>
<feature type="signal peptide" evidence="1">
    <location>
        <begin position="1"/>
        <end position="21"/>
    </location>
</feature>
<keyword evidence="4" id="KW-1185">Reference proteome</keyword>
<keyword evidence="1" id="KW-0732">Signal</keyword>
<dbReference type="STRING" id="1888892.BFL28_11615"/>
<protein>
    <submittedName>
        <fullName evidence="3">DUF4440 domain-containing protein</fullName>
    </submittedName>
</protein>
<dbReference type="Proteomes" id="UP000094487">
    <property type="component" value="Unassembled WGS sequence"/>
</dbReference>
<evidence type="ECO:0000259" key="2">
    <source>
        <dbReference type="Pfam" id="PF13474"/>
    </source>
</evidence>
<feature type="domain" description="SnoaL-like" evidence="2">
    <location>
        <begin position="33"/>
        <end position="150"/>
    </location>
</feature>
<dbReference type="Pfam" id="PF13474">
    <property type="entry name" value="SnoaL_3"/>
    <property type="match status" value="1"/>
</dbReference>
<evidence type="ECO:0000313" key="3">
    <source>
        <dbReference type="EMBL" id="ODP39191.1"/>
    </source>
</evidence>
<evidence type="ECO:0000313" key="4">
    <source>
        <dbReference type="Proteomes" id="UP000094487"/>
    </source>
</evidence>
<organism evidence="3 4">
    <name type="scientific">Sphingomonas turrisvirgatae</name>
    <dbReference type="NCBI Taxonomy" id="1888892"/>
    <lineage>
        <taxon>Bacteria</taxon>
        <taxon>Pseudomonadati</taxon>
        <taxon>Pseudomonadota</taxon>
        <taxon>Alphaproteobacteria</taxon>
        <taxon>Sphingomonadales</taxon>
        <taxon>Sphingomonadaceae</taxon>
        <taxon>Sphingomonas</taxon>
    </lineage>
</organism>
<gene>
    <name evidence="3" type="ORF">BFL28_11615</name>
</gene>
<dbReference type="SUPFAM" id="SSF54427">
    <property type="entry name" value="NTF2-like"/>
    <property type="match status" value="1"/>
</dbReference>
<dbReference type="AlphaFoldDB" id="A0A1E3LZJ5"/>
<reference evidence="3 4" key="1">
    <citation type="submission" date="2016-08" db="EMBL/GenBank/DDBJ databases">
        <title>Draft genome of the agarase producing Sphingomonas sp. MCT13.</title>
        <authorList>
            <person name="D'Andrea M.M."/>
            <person name="Rossolini G.M."/>
            <person name="Thaller M.C."/>
        </authorList>
    </citation>
    <scope>NUCLEOTIDE SEQUENCE [LARGE SCALE GENOMIC DNA]</scope>
    <source>
        <strain evidence="3 4">MCT13</strain>
    </source>
</reference>
<proteinExistence type="predicted"/>